<dbReference type="InterPro" id="IPR035979">
    <property type="entry name" value="RBD_domain_sf"/>
</dbReference>
<feature type="region of interest" description="Disordered" evidence="1">
    <location>
        <begin position="1"/>
        <end position="22"/>
    </location>
</feature>
<reference evidence="2" key="2">
    <citation type="submission" date="2022-03" db="EMBL/GenBank/DDBJ databases">
        <title>Draft title - Genomic analysis of global carrot germplasm unveils the trajectory of domestication and the origin of high carotenoid orange carrot.</title>
        <authorList>
            <person name="Iorizzo M."/>
            <person name="Ellison S."/>
            <person name="Senalik D."/>
            <person name="Macko-Podgorni A."/>
            <person name="Grzebelus D."/>
            <person name="Bostan H."/>
            <person name="Rolling W."/>
            <person name="Curaba J."/>
            <person name="Simon P."/>
        </authorList>
    </citation>
    <scope>NUCLEOTIDE SEQUENCE</scope>
    <source>
        <tissue evidence="2">Leaf</tissue>
    </source>
</reference>
<dbReference type="Proteomes" id="UP000077755">
    <property type="component" value="Chromosome 4"/>
</dbReference>
<sequence length="854" mass="96181">MAKRGEAQQAGNKGNSRVSKLNQSRKRKGFPLFDNGAILSPEQIEAKEVCKYWFLLDWSMLEAFEGGNFRLLPLARARIEYLSKAIKPELLGKGLEGDEDSLWKINEILQNEGWWCKADNLQVREVLPSPKQAEVQNAALMGFLKAKEHLIHPNSRKQAFDGSPEGIRMALNQIHYGSLEESRKGNENKMPKDDLLRLTINFIRSWADLVEPSVLRDALRGNNRAISLALGQIHHHTLEPKKYEVHSVTRPYKEALLKESSIDVTPRKKMKTVTQPSKKRSHSVFFSGIQDATQPLALWQYFKKAGKVKDIILPKKRDKNGNRYGFLIMENGKEVDQIISKLSGKSFDSKPIYLAKAKDKSVETKMSVLGTESRKETPTKGFKHPDILRSTERMEGDHEHRGSEVSKSKADDQEVDIAPSADMLCITQQSLFLKTAQIETVYSATMIAESLGARNVQIRGISGTTFLAFFARKEDLECLDRELLSIGFVEVREIQNADLIPVRKTWVEIRGLPIMGISEENIIGILKDLGTVLFFGNSVDKESFYQQPKLWIETRELGEISQYKRVKLMGKSWRVRVVESNGDNEIYNEEKHLTPTVSDNSDGPANTLAKTPGLYDANTVKNVPKDSPGIVRARPEGQEALCSEHSLNSQKSTQSLVNPLTPRGGYYTFPKVSPVDKENIATPPVVTQCLQDAIPLNDQSSSPPVDVVPPSEQVELQQETFHTSNWIPRISKQSMTSSDSISANNTNTQLSSHDSIPTQLEDLQDSLINGISSMRVKSKRGRPRKHKQHPLNKNFKLPRKRKMRGEGLQQVSHFFLNNTNDEAEAIYETGLLMGLLPINPRKESLDLIRMNLAC</sequence>
<proteinExistence type="predicted"/>
<name>A0A165X0U1_DAUCS</name>
<protein>
    <submittedName>
        <fullName evidence="2">Uncharacterized protein</fullName>
    </submittedName>
</protein>
<keyword evidence="3" id="KW-1185">Reference proteome</keyword>
<dbReference type="SUPFAM" id="SSF54928">
    <property type="entry name" value="RNA-binding domain, RBD"/>
    <property type="match status" value="1"/>
</dbReference>
<dbReference type="InterPro" id="IPR000504">
    <property type="entry name" value="RRM_dom"/>
</dbReference>
<dbReference type="SMART" id="SM00360">
    <property type="entry name" value="RRM"/>
    <property type="match status" value="1"/>
</dbReference>
<accession>A0A165X0U1</accession>
<dbReference type="EMBL" id="CP093346">
    <property type="protein sequence ID" value="WOG96700.1"/>
    <property type="molecule type" value="Genomic_DNA"/>
</dbReference>
<dbReference type="Gene3D" id="3.30.70.330">
    <property type="match status" value="1"/>
</dbReference>
<dbReference type="CDD" id="cd00590">
    <property type="entry name" value="RRM_SF"/>
    <property type="match status" value="1"/>
</dbReference>
<dbReference type="Gramene" id="KZM97829">
    <property type="protein sequence ID" value="KZM97829"/>
    <property type="gene ID" value="DCAR_014809"/>
</dbReference>
<dbReference type="AlphaFoldDB" id="A0A165X0U1"/>
<dbReference type="InterPro" id="IPR012677">
    <property type="entry name" value="Nucleotide-bd_a/b_plait_sf"/>
</dbReference>
<organism evidence="2 3">
    <name type="scientific">Daucus carota subsp. sativus</name>
    <name type="common">Carrot</name>
    <dbReference type="NCBI Taxonomy" id="79200"/>
    <lineage>
        <taxon>Eukaryota</taxon>
        <taxon>Viridiplantae</taxon>
        <taxon>Streptophyta</taxon>
        <taxon>Embryophyta</taxon>
        <taxon>Tracheophyta</taxon>
        <taxon>Spermatophyta</taxon>
        <taxon>Magnoliopsida</taxon>
        <taxon>eudicotyledons</taxon>
        <taxon>Gunneridae</taxon>
        <taxon>Pentapetalae</taxon>
        <taxon>asterids</taxon>
        <taxon>campanulids</taxon>
        <taxon>Apiales</taxon>
        <taxon>Apiaceae</taxon>
        <taxon>Apioideae</taxon>
        <taxon>Scandiceae</taxon>
        <taxon>Daucinae</taxon>
        <taxon>Daucus</taxon>
        <taxon>Daucus sect. Daucus</taxon>
    </lineage>
</organism>
<gene>
    <name evidence="2" type="ORF">DCAR_0416036</name>
</gene>
<dbReference type="GO" id="GO:0003723">
    <property type="term" value="F:RNA binding"/>
    <property type="evidence" value="ECO:0007669"/>
    <property type="project" value="UniProtKB-UniRule"/>
</dbReference>
<reference evidence="2" key="1">
    <citation type="journal article" date="2016" name="Nat. Genet.">
        <title>A high-quality carrot genome assembly provides new insights into carotenoid accumulation and asterid genome evolution.</title>
        <authorList>
            <person name="Iorizzo M."/>
            <person name="Ellison S."/>
            <person name="Senalik D."/>
            <person name="Zeng P."/>
            <person name="Satapoomin P."/>
            <person name="Huang J."/>
            <person name="Bowman M."/>
            <person name="Iovene M."/>
            <person name="Sanseverino W."/>
            <person name="Cavagnaro P."/>
            <person name="Yildiz M."/>
            <person name="Macko-Podgorni A."/>
            <person name="Moranska E."/>
            <person name="Grzebelus E."/>
            <person name="Grzebelus D."/>
            <person name="Ashrafi H."/>
            <person name="Zheng Z."/>
            <person name="Cheng S."/>
            <person name="Spooner D."/>
            <person name="Van Deynze A."/>
            <person name="Simon P."/>
        </authorList>
    </citation>
    <scope>NUCLEOTIDE SEQUENCE</scope>
    <source>
        <tissue evidence="2">Leaf</tissue>
    </source>
</reference>
<evidence type="ECO:0000313" key="2">
    <source>
        <dbReference type="EMBL" id="WOG96700.1"/>
    </source>
</evidence>
<feature type="region of interest" description="Disordered" evidence="1">
    <location>
        <begin position="389"/>
        <end position="412"/>
    </location>
</feature>
<dbReference type="PROSITE" id="PS50102">
    <property type="entry name" value="RRM"/>
    <property type="match status" value="1"/>
</dbReference>
<evidence type="ECO:0000313" key="3">
    <source>
        <dbReference type="Proteomes" id="UP000077755"/>
    </source>
</evidence>
<dbReference type="Pfam" id="PF00076">
    <property type="entry name" value="RRM_1"/>
    <property type="match status" value="1"/>
</dbReference>
<feature type="compositionally biased region" description="Polar residues" evidence="1">
    <location>
        <begin position="9"/>
        <end position="22"/>
    </location>
</feature>
<evidence type="ECO:0000256" key="1">
    <source>
        <dbReference type="SAM" id="MobiDB-lite"/>
    </source>
</evidence>
<feature type="region of interest" description="Disordered" evidence="1">
    <location>
        <begin position="733"/>
        <end position="753"/>
    </location>
</feature>